<keyword evidence="2" id="KW-0472">Membrane</keyword>
<protein>
    <submittedName>
        <fullName evidence="5">Outer membrane protein/protective antigen OMA87</fullName>
    </submittedName>
</protein>
<dbReference type="EMBL" id="CP003346">
    <property type="protein sequence ID" value="AGA77153.1"/>
    <property type="molecule type" value="Genomic_DNA"/>
</dbReference>
<dbReference type="KEGG" id="evi:Echvi_0880"/>
<evidence type="ECO:0000313" key="6">
    <source>
        <dbReference type="Proteomes" id="UP000010796"/>
    </source>
</evidence>
<evidence type="ECO:0000259" key="4">
    <source>
        <dbReference type="Pfam" id="PF01103"/>
    </source>
</evidence>
<dbReference type="GO" id="GO:0019867">
    <property type="term" value="C:outer membrane"/>
    <property type="evidence" value="ECO:0007669"/>
    <property type="project" value="InterPro"/>
</dbReference>
<evidence type="ECO:0000256" key="1">
    <source>
        <dbReference type="ARBA" id="ARBA00004370"/>
    </source>
</evidence>
<dbReference type="OrthoDB" id="9771071at2"/>
<evidence type="ECO:0000256" key="3">
    <source>
        <dbReference type="SAM" id="SignalP"/>
    </source>
</evidence>
<dbReference type="eggNOG" id="COG0729">
    <property type="taxonomic scope" value="Bacteria"/>
</dbReference>
<feature type="signal peptide" evidence="3">
    <location>
        <begin position="1"/>
        <end position="22"/>
    </location>
</feature>
<keyword evidence="3" id="KW-0732">Signal</keyword>
<organism evidence="5 6">
    <name type="scientific">Echinicola vietnamensis (strain DSM 17526 / LMG 23754 / KMM 6221)</name>
    <dbReference type="NCBI Taxonomy" id="926556"/>
    <lineage>
        <taxon>Bacteria</taxon>
        <taxon>Pseudomonadati</taxon>
        <taxon>Bacteroidota</taxon>
        <taxon>Cytophagia</taxon>
        <taxon>Cytophagales</taxon>
        <taxon>Cyclobacteriaceae</taxon>
        <taxon>Echinicola</taxon>
    </lineage>
</organism>
<evidence type="ECO:0000256" key="2">
    <source>
        <dbReference type="ARBA" id="ARBA00023136"/>
    </source>
</evidence>
<comment type="subcellular location">
    <subcellularLocation>
        <location evidence="1">Membrane</location>
    </subcellularLocation>
</comment>
<name>L0FVU9_ECHVK</name>
<dbReference type="Gene3D" id="2.40.160.50">
    <property type="entry name" value="membrane protein fhac: a member of the omp85/tpsb transporter family"/>
    <property type="match status" value="1"/>
</dbReference>
<proteinExistence type="predicted"/>
<evidence type="ECO:0000313" key="5">
    <source>
        <dbReference type="EMBL" id="AGA77153.1"/>
    </source>
</evidence>
<dbReference type="Proteomes" id="UP000010796">
    <property type="component" value="Chromosome"/>
</dbReference>
<reference evidence="6" key="1">
    <citation type="submission" date="2012-02" db="EMBL/GenBank/DDBJ databases">
        <title>The complete genome of Echinicola vietnamensis DSM 17526.</title>
        <authorList>
            <person name="Lucas S."/>
            <person name="Copeland A."/>
            <person name="Lapidus A."/>
            <person name="Glavina del Rio T."/>
            <person name="Dalin E."/>
            <person name="Tice H."/>
            <person name="Bruce D."/>
            <person name="Goodwin L."/>
            <person name="Pitluck S."/>
            <person name="Peters L."/>
            <person name="Ovchinnikova G."/>
            <person name="Teshima H."/>
            <person name="Kyrpides N."/>
            <person name="Mavromatis K."/>
            <person name="Ivanova N."/>
            <person name="Brettin T."/>
            <person name="Detter J.C."/>
            <person name="Han C."/>
            <person name="Larimer F."/>
            <person name="Land M."/>
            <person name="Hauser L."/>
            <person name="Markowitz V."/>
            <person name="Cheng J.-F."/>
            <person name="Hugenholtz P."/>
            <person name="Woyke T."/>
            <person name="Wu D."/>
            <person name="Brambilla E."/>
            <person name="Klenk H.-P."/>
            <person name="Eisen J.A."/>
        </authorList>
    </citation>
    <scope>NUCLEOTIDE SEQUENCE [LARGE SCALE GENOMIC DNA]</scope>
    <source>
        <strain evidence="6">DSM 17526 / LMG 23754 / KMM 6221</strain>
    </source>
</reference>
<dbReference type="RefSeq" id="WP_015264718.1">
    <property type="nucleotide sequence ID" value="NC_019904.1"/>
</dbReference>
<dbReference type="AlphaFoldDB" id="L0FVU9"/>
<dbReference type="STRING" id="926556.Echvi_0880"/>
<accession>L0FVU9</accession>
<dbReference type="PATRIC" id="fig|926556.3.peg.895"/>
<sequence length="359" mass="40501">MKNFKFLLPAIILVFSVCQVNGQDTTDSTATQEAHAKKVDFSLMPFLSYNRNLELMFGVIPMMMYKLDPSDSISPKSLSGLSAIYTTNGSYFIAGFNRWYLKEDQWRISLFGLTGDNNSQFFMDDVDTPGFYDYGTKTTIVSVGVQRQIVKAFYGGITYTFSHYDTQYEDNVQPPSTTRTNGLEVNLLLDTRDAVYYPTTGKRSRLRWITYPEGVGNEVSANKILSEYNQYFSMRDDQDVLAARFSGKFGLGDIAFEQQVTVGGKDIRGYSQGKYRGDGLMAFQGEYRYNLNEKMGLVGFAGMATIYGSDTDSFNWKLYPGAGVGYRYRAFKTVKFNIGLDAAVGKDDWGVYFRIGEAF</sequence>
<dbReference type="Pfam" id="PF01103">
    <property type="entry name" value="Omp85"/>
    <property type="match status" value="1"/>
</dbReference>
<dbReference type="InterPro" id="IPR000184">
    <property type="entry name" value="Bac_surfAg_D15"/>
</dbReference>
<dbReference type="HOGENOM" id="CLU_046092_0_0_10"/>
<gene>
    <name evidence="5" type="ordered locus">Echvi_0880</name>
</gene>
<feature type="chain" id="PRO_5003941950" evidence="3">
    <location>
        <begin position="23"/>
        <end position="359"/>
    </location>
</feature>
<keyword evidence="6" id="KW-1185">Reference proteome</keyword>
<feature type="domain" description="Bacterial surface antigen (D15)" evidence="4">
    <location>
        <begin position="85"/>
        <end position="359"/>
    </location>
</feature>